<dbReference type="Gene3D" id="3.40.50.1100">
    <property type="match status" value="2"/>
</dbReference>
<comment type="caution">
    <text evidence="2">The sequence shown here is derived from an EMBL/GenBank/DDBJ whole genome shotgun (WGS) entry which is preliminary data.</text>
</comment>
<dbReference type="AlphaFoldDB" id="A0A9W7C0B2"/>
<proteinExistence type="predicted"/>
<dbReference type="Proteomes" id="UP001165085">
    <property type="component" value="Unassembled WGS sequence"/>
</dbReference>
<dbReference type="SUPFAM" id="SSF53686">
    <property type="entry name" value="Tryptophan synthase beta subunit-like PLP-dependent enzymes"/>
    <property type="match status" value="1"/>
</dbReference>
<dbReference type="EMBL" id="BRXY01000573">
    <property type="protein sequence ID" value="GMI00872.1"/>
    <property type="molecule type" value="Genomic_DNA"/>
</dbReference>
<evidence type="ECO:0000259" key="1">
    <source>
        <dbReference type="Pfam" id="PF00291"/>
    </source>
</evidence>
<dbReference type="InterPro" id="IPR001926">
    <property type="entry name" value="TrpB-like_PALP"/>
</dbReference>
<keyword evidence="3" id="KW-1185">Reference proteome</keyword>
<organism evidence="2 3">
    <name type="scientific">Triparma strigata</name>
    <dbReference type="NCBI Taxonomy" id="1606541"/>
    <lineage>
        <taxon>Eukaryota</taxon>
        <taxon>Sar</taxon>
        <taxon>Stramenopiles</taxon>
        <taxon>Ochrophyta</taxon>
        <taxon>Bolidophyceae</taxon>
        <taxon>Parmales</taxon>
        <taxon>Triparmaceae</taxon>
        <taxon>Triparma</taxon>
    </lineage>
</organism>
<sequence length="330" mass="35045">MLPNALSAIGRTPLISLSRVTLKLGLPAGSLVAKLENLNPGGSKKDRVAKQIVEDALADGSLKPGQGVVELTSGNTGTGLSIVCAGLGHKFTAVMSEGNTPERALMMKRLGARVVLVKQHPDSVIGQVSGVDLDLVEEECARIVREEGLFRADQFLLSGSWRCHYLNTGPELWRDSDGTIDGFVDFVGSGGTFVGCSAYLKEQSGGKVKSFLVEPATSTVMNPAGRTDKGGHQIQGGGYSKGFDDLPVFKDCEQRCGIDREELIDGYLSVTDEQAIENARLLASEEGIFGGFSAGANLGAAVEVLRRGDCKRVAFVVCDTGLKYMSTDLW</sequence>
<dbReference type="Pfam" id="PF00291">
    <property type="entry name" value="PALP"/>
    <property type="match status" value="1"/>
</dbReference>
<dbReference type="InterPro" id="IPR050214">
    <property type="entry name" value="Cys_Synth/Cystath_Beta-Synth"/>
</dbReference>
<gene>
    <name evidence="2" type="ORF">TrST_g1745</name>
</gene>
<accession>A0A9W7C0B2</accession>
<name>A0A9W7C0B2_9STRA</name>
<reference evidence="3" key="1">
    <citation type="journal article" date="2023" name="Commun. Biol.">
        <title>Genome analysis of Parmales, the sister group of diatoms, reveals the evolutionary specialization of diatoms from phago-mixotrophs to photoautotrophs.</title>
        <authorList>
            <person name="Ban H."/>
            <person name="Sato S."/>
            <person name="Yoshikawa S."/>
            <person name="Yamada K."/>
            <person name="Nakamura Y."/>
            <person name="Ichinomiya M."/>
            <person name="Sato N."/>
            <person name="Blanc-Mathieu R."/>
            <person name="Endo H."/>
            <person name="Kuwata A."/>
            <person name="Ogata H."/>
        </authorList>
    </citation>
    <scope>NUCLEOTIDE SEQUENCE [LARGE SCALE GENOMIC DNA]</scope>
    <source>
        <strain evidence="3">NIES 3701</strain>
    </source>
</reference>
<dbReference type="CDD" id="cd01561">
    <property type="entry name" value="CBS_like"/>
    <property type="match status" value="1"/>
</dbReference>
<dbReference type="PANTHER" id="PTHR10314">
    <property type="entry name" value="CYSTATHIONINE BETA-SYNTHASE"/>
    <property type="match status" value="1"/>
</dbReference>
<evidence type="ECO:0000313" key="3">
    <source>
        <dbReference type="Proteomes" id="UP001165085"/>
    </source>
</evidence>
<protein>
    <recommendedName>
        <fullName evidence="1">Tryptophan synthase beta chain-like PALP domain-containing protein</fullName>
    </recommendedName>
</protein>
<feature type="domain" description="Tryptophan synthase beta chain-like PALP" evidence="1">
    <location>
        <begin position="7"/>
        <end position="319"/>
    </location>
</feature>
<dbReference type="InterPro" id="IPR036052">
    <property type="entry name" value="TrpB-like_PALP_sf"/>
</dbReference>
<dbReference type="OrthoDB" id="10259545at2759"/>
<evidence type="ECO:0000313" key="2">
    <source>
        <dbReference type="EMBL" id="GMI00872.1"/>
    </source>
</evidence>